<dbReference type="Pfam" id="PF08241">
    <property type="entry name" value="Methyltransf_11"/>
    <property type="match status" value="1"/>
</dbReference>
<dbReference type="EMBL" id="JBHRSB010000003">
    <property type="protein sequence ID" value="MFC3000707.1"/>
    <property type="molecule type" value="Genomic_DNA"/>
</dbReference>
<dbReference type="InterPro" id="IPR013216">
    <property type="entry name" value="Methyltransf_11"/>
</dbReference>
<evidence type="ECO:0000256" key="1">
    <source>
        <dbReference type="SAM" id="MobiDB-lite"/>
    </source>
</evidence>
<evidence type="ECO:0000313" key="3">
    <source>
        <dbReference type="EMBL" id="MFC3000707.1"/>
    </source>
</evidence>
<dbReference type="Proteomes" id="UP001595420">
    <property type="component" value="Unassembled WGS sequence"/>
</dbReference>
<evidence type="ECO:0000259" key="2">
    <source>
        <dbReference type="Pfam" id="PF08241"/>
    </source>
</evidence>
<dbReference type="RefSeq" id="WP_216836781.1">
    <property type="nucleotide sequence ID" value="NZ_JAFNJS010000003.1"/>
</dbReference>
<protein>
    <submittedName>
        <fullName evidence="3">Class I SAM-dependent methyltransferase</fullName>
        <ecNumber evidence="3">2.1.-.-</ecNumber>
    </submittedName>
</protein>
<dbReference type="CDD" id="cd02440">
    <property type="entry name" value="AdoMet_MTases"/>
    <property type="match status" value="1"/>
</dbReference>
<accession>A0ABV7BSX9</accession>
<keyword evidence="4" id="KW-1185">Reference proteome</keyword>
<sequence length="361" mass="39723">MMEQQAGQDAPAAAKPEPKLSAEAVTWAFRLLISRDPFTQEEIENQRTLPDLATLRRVFAETWEFHDFFDSIPDGVPTYGMPIFLMRPPADPAFPFRFAPPSLEDPVGQMCTAAQFDDPAFTEIMQAMGMSPMRSRRSWEQAWIVSVLATHGMVAQGRRGLGLGVGRERIPSLLASRGVQVLASDLAAEALALPEGAERMGLFYPEILHLEDFEQLVDYRTLDMRQLPADLDGQFDFCWSASALDRLGPVEAAAAFLEESLRVLKPGGISAHTFNLNISSDTALLRHPSLCALRRQDLETLAARIRSQGHEMLPVNLHPGLDAEDAEVSARPDGPPRPKQRHGSSVLTSFGLVLRKAGAQG</sequence>
<keyword evidence="3" id="KW-0489">Methyltransferase</keyword>
<feature type="domain" description="Methyltransferase type 11" evidence="2">
    <location>
        <begin position="162"/>
        <end position="269"/>
    </location>
</feature>
<name>A0ABV7BSX9_9PROT</name>
<feature type="region of interest" description="Disordered" evidence="1">
    <location>
        <begin position="324"/>
        <end position="346"/>
    </location>
</feature>
<dbReference type="EC" id="2.1.-.-" evidence="3"/>
<dbReference type="GO" id="GO:0032259">
    <property type="term" value="P:methylation"/>
    <property type="evidence" value="ECO:0007669"/>
    <property type="project" value="UniProtKB-KW"/>
</dbReference>
<organism evidence="3 4">
    <name type="scientific">Falsiroseomonas tokyonensis</name>
    <dbReference type="NCBI Taxonomy" id="430521"/>
    <lineage>
        <taxon>Bacteria</taxon>
        <taxon>Pseudomonadati</taxon>
        <taxon>Pseudomonadota</taxon>
        <taxon>Alphaproteobacteria</taxon>
        <taxon>Acetobacterales</taxon>
        <taxon>Roseomonadaceae</taxon>
        <taxon>Falsiroseomonas</taxon>
    </lineage>
</organism>
<keyword evidence="3" id="KW-0808">Transferase</keyword>
<reference evidence="4" key="1">
    <citation type="journal article" date="2019" name="Int. J. Syst. Evol. Microbiol.">
        <title>The Global Catalogue of Microorganisms (GCM) 10K type strain sequencing project: providing services to taxonomists for standard genome sequencing and annotation.</title>
        <authorList>
            <consortium name="The Broad Institute Genomics Platform"/>
            <consortium name="The Broad Institute Genome Sequencing Center for Infectious Disease"/>
            <person name="Wu L."/>
            <person name="Ma J."/>
        </authorList>
    </citation>
    <scope>NUCLEOTIDE SEQUENCE [LARGE SCALE GENOMIC DNA]</scope>
    <source>
        <strain evidence="4">CGMCC 1.16855</strain>
    </source>
</reference>
<comment type="caution">
    <text evidence="3">The sequence shown here is derived from an EMBL/GenBank/DDBJ whole genome shotgun (WGS) entry which is preliminary data.</text>
</comment>
<gene>
    <name evidence="3" type="ORF">ACFOD3_12430</name>
</gene>
<proteinExistence type="predicted"/>
<evidence type="ECO:0000313" key="4">
    <source>
        <dbReference type="Proteomes" id="UP001595420"/>
    </source>
</evidence>
<dbReference type="GO" id="GO:0008168">
    <property type="term" value="F:methyltransferase activity"/>
    <property type="evidence" value="ECO:0007669"/>
    <property type="project" value="UniProtKB-KW"/>
</dbReference>